<dbReference type="SUPFAM" id="SSF54593">
    <property type="entry name" value="Glyoxalase/Bleomycin resistance protein/Dihydroxybiphenyl dioxygenase"/>
    <property type="match status" value="1"/>
</dbReference>
<keyword evidence="8 10" id="KW-0560">Oxidoreductase</keyword>
<dbReference type="Pfam" id="PF00903">
    <property type="entry name" value="Glyoxalase"/>
    <property type="match status" value="1"/>
</dbReference>
<evidence type="ECO:0000259" key="11">
    <source>
        <dbReference type="PROSITE" id="PS51819"/>
    </source>
</evidence>
<dbReference type="AlphaFoldDB" id="A0A059G3K8"/>
<evidence type="ECO:0000256" key="5">
    <source>
        <dbReference type="ARBA" id="ARBA00022737"/>
    </source>
</evidence>
<evidence type="ECO:0000256" key="2">
    <source>
        <dbReference type="ARBA" id="ARBA00008784"/>
    </source>
</evidence>
<accession>A0A059G3K8</accession>
<dbReference type="OrthoDB" id="9803142at2"/>
<evidence type="ECO:0000256" key="6">
    <source>
        <dbReference type="ARBA" id="ARBA00022797"/>
    </source>
</evidence>
<gene>
    <name evidence="12" type="ORF">HOC_16775</name>
</gene>
<comment type="similarity">
    <text evidence="2 10">Belongs to the extradiol ring-cleavage dioxygenase family.</text>
</comment>
<protein>
    <submittedName>
        <fullName evidence="12">Bleomycin resistance protein</fullName>
    </submittedName>
</protein>
<organism evidence="12 13">
    <name type="scientific">Hyphomonas oceanitis SCH89</name>
    <dbReference type="NCBI Taxonomy" id="1280953"/>
    <lineage>
        <taxon>Bacteria</taxon>
        <taxon>Pseudomonadati</taxon>
        <taxon>Pseudomonadota</taxon>
        <taxon>Alphaproteobacteria</taxon>
        <taxon>Hyphomonadales</taxon>
        <taxon>Hyphomonadaceae</taxon>
        <taxon>Hyphomonas</taxon>
    </lineage>
</organism>
<evidence type="ECO:0000256" key="4">
    <source>
        <dbReference type="ARBA" id="ARBA00022723"/>
    </source>
</evidence>
<dbReference type="GO" id="GO:1901170">
    <property type="term" value="P:naphthalene catabolic process"/>
    <property type="evidence" value="ECO:0007669"/>
    <property type="project" value="UniProtKB-ARBA"/>
</dbReference>
<dbReference type="eggNOG" id="COG0346">
    <property type="taxonomic scope" value="Bacteria"/>
</dbReference>
<feature type="domain" description="VOC" evidence="11">
    <location>
        <begin position="146"/>
        <end position="267"/>
    </location>
</feature>
<proteinExistence type="inferred from homology"/>
<dbReference type="GO" id="GO:0042178">
    <property type="term" value="P:xenobiotic catabolic process"/>
    <property type="evidence" value="ECO:0007669"/>
    <property type="project" value="InterPro"/>
</dbReference>
<dbReference type="EMBL" id="ARYL01000034">
    <property type="protein sequence ID" value="KDA01165.1"/>
    <property type="molecule type" value="Genomic_DNA"/>
</dbReference>
<dbReference type="GO" id="GO:0008198">
    <property type="term" value="F:ferrous iron binding"/>
    <property type="evidence" value="ECO:0007669"/>
    <property type="project" value="InterPro"/>
</dbReference>
<dbReference type="CDD" id="cd07237">
    <property type="entry name" value="BphC1-RGP6_C_like"/>
    <property type="match status" value="1"/>
</dbReference>
<dbReference type="FunFam" id="3.10.180.10:FF:000027">
    <property type="entry name" value="1,2-dihydroxynaphthalene dioxygenase"/>
    <property type="match status" value="1"/>
</dbReference>
<feature type="domain" description="VOC" evidence="11">
    <location>
        <begin position="6"/>
        <end position="121"/>
    </location>
</feature>
<dbReference type="InterPro" id="IPR017626">
    <property type="entry name" value="DiOHbiphenyl_dOase"/>
</dbReference>
<evidence type="ECO:0000256" key="7">
    <source>
        <dbReference type="ARBA" id="ARBA00022964"/>
    </source>
</evidence>
<dbReference type="Gene3D" id="3.10.180.10">
    <property type="entry name" value="2,3-Dihydroxybiphenyl 1,2-Dioxygenase, domain 1"/>
    <property type="match status" value="2"/>
</dbReference>
<dbReference type="InterPro" id="IPR037523">
    <property type="entry name" value="VOC_core"/>
</dbReference>
<evidence type="ECO:0000313" key="13">
    <source>
        <dbReference type="Proteomes" id="UP000024942"/>
    </source>
</evidence>
<dbReference type="PROSITE" id="PS00082">
    <property type="entry name" value="EXTRADIOL_DIOXYGENAS"/>
    <property type="match status" value="1"/>
</dbReference>
<dbReference type="InterPro" id="IPR004360">
    <property type="entry name" value="Glyas_Fos-R_dOase_dom"/>
</dbReference>
<keyword evidence="7 10" id="KW-0223">Dioxygenase</keyword>
<dbReference type="CDD" id="cd07252">
    <property type="entry name" value="BphC1-RGP6_N_like"/>
    <property type="match status" value="1"/>
</dbReference>
<dbReference type="RefSeq" id="WP_035540701.1">
    <property type="nucleotide sequence ID" value="NZ_ARYL01000034.1"/>
</dbReference>
<evidence type="ECO:0000256" key="1">
    <source>
        <dbReference type="ARBA" id="ARBA00001954"/>
    </source>
</evidence>
<evidence type="ECO:0000313" key="12">
    <source>
        <dbReference type="EMBL" id="KDA01165.1"/>
    </source>
</evidence>
<keyword evidence="5" id="KW-0677">Repeat</keyword>
<dbReference type="Proteomes" id="UP000024942">
    <property type="component" value="Unassembled WGS sequence"/>
</dbReference>
<keyword evidence="4" id="KW-0479">Metal-binding</keyword>
<comment type="cofactor">
    <cofactor evidence="1 10">
        <name>Fe(2+)</name>
        <dbReference type="ChEBI" id="CHEBI:29033"/>
    </cofactor>
</comment>
<evidence type="ECO:0000256" key="8">
    <source>
        <dbReference type="ARBA" id="ARBA00023002"/>
    </source>
</evidence>
<name>A0A059G3K8_9PROT</name>
<keyword evidence="13" id="KW-1185">Reference proteome</keyword>
<dbReference type="Pfam" id="PF22632">
    <property type="entry name" value="BphC_D1"/>
    <property type="match status" value="1"/>
</dbReference>
<dbReference type="InterPro" id="IPR029068">
    <property type="entry name" value="Glyas_Bleomycin-R_OHBP_Dase"/>
</dbReference>
<dbReference type="STRING" id="1280953.HOC_16775"/>
<dbReference type="GO" id="GO:0016702">
    <property type="term" value="F:oxidoreductase activity, acting on single donors with incorporation of molecular oxygen, incorporation of two atoms of oxygen"/>
    <property type="evidence" value="ECO:0007669"/>
    <property type="project" value="UniProtKB-ARBA"/>
</dbReference>
<evidence type="ECO:0000256" key="9">
    <source>
        <dbReference type="ARBA" id="ARBA00023004"/>
    </source>
</evidence>
<keyword evidence="9 10" id="KW-0408">Iron</keyword>
<dbReference type="PATRIC" id="fig|1280953.3.peg.3361"/>
<comment type="caution">
    <text evidence="12">The sequence shown here is derived from an EMBL/GenBank/DDBJ whole genome shotgun (WGS) entry which is preliminary data.</text>
</comment>
<dbReference type="NCBIfam" id="TIGR03213">
    <property type="entry name" value="23dbph12diox"/>
    <property type="match status" value="1"/>
</dbReference>
<reference evidence="12 13" key="1">
    <citation type="journal article" date="2014" name="Antonie Van Leeuwenhoek">
        <title>Hyphomonas beringensis sp. nov. and Hyphomonas chukchiensis sp. nov., isolated from surface seawater of the Bering Sea and Chukchi Sea.</title>
        <authorList>
            <person name="Li C."/>
            <person name="Lai Q."/>
            <person name="Li G."/>
            <person name="Dong C."/>
            <person name="Wang J."/>
            <person name="Liao Y."/>
            <person name="Shao Z."/>
        </authorList>
    </citation>
    <scope>NUCLEOTIDE SEQUENCE [LARGE SCALE GENOMIC DNA]</scope>
    <source>
        <strain evidence="12 13">SCH89</strain>
    </source>
</reference>
<evidence type="ECO:0000256" key="3">
    <source>
        <dbReference type="ARBA" id="ARBA00011823"/>
    </source>
</evidence>
<sequence>MSSVTELGYLGMSVTDLDAWRAYAAEVAGMEVVDEGEGDRIYLRMDLWHHRIALIKGDTDDLAYMGWRLGDPTEFEAMVEKLTNAGVAVTVASDAEARERRVLGLAKLTDPGGNPTEIFFGPQVDAHKPFHPGRPMFGKFVTGSEGIGHCILRQDDVEAAAAFYRLLGLRGSVEYQLHLPNGMVAMPYFMHCNERQHSVAFGLGPMEKRINHLMFEYTELDDLGLAHDIVRERQIDVALQLGKHANDLALTFYCANPSGWLWEFGWGARKAPAQQEFYTRDIFGHGNEAQGYGMDIPLQ</sequence>
<comment type="subunit">
    <text evidence="3">Homooctamer.</text>
</comment>
<dbReference type="PROSITE" id="PS51819">
    <property type="entry name" value="VOC"/>
    <property type="match status" value="2"/>
</dbReference>
<dbReference type="InterPro" id="IPR000486">
    <property type="entry name" value="Xdiol_ring_cleave_dOase_1/2"/>
</dbReference>
<evidence type="ECO:0000256" key="10">
    <source>
        <dbReference type="RuleBase" id="RU000683"/>
    </source>
</evidence>
<keyword evidence="6 10" id="KW-0058">Aromatic hydrocarbons catabolism</keyword>